<accession>A0A0K9NX20</accession>
<evidence type="ECO:0000313" key="1">
    <source>
        <dbReference type="EMBL" id="KMZ60582.1"/>
    </source>
</evidence>
<comment type="caution">
    <text evidence="1">The sequence shown here is derived from an EMBL/GenBank/DDBJ whole genome shotgun (WGS) entry which is preliminary data.</text>
</comment>
<proteinExistence type="predicted"/>
<dbReference type="OrthoDB" id="662905at2759"/>
<dbReference type="PANTHER" id="PTHR35162">
    <property type="entry name" value="OS08G0516600 PROTEIN"/>
    <property type="match status" value="1"/>
</dbReference>
<dbReference type="EMBL" id="LFYR01001606">
    <property type="protein sequence ID" value="KMZ60582.1"/>
    <property type="molecule type" value="Genomic_DNA"/>
</dbReference>
<protein>
    <submittedName>
        <fullName evidence="1">Uncharacterized protein</fullName>
    </submittedName>
</protein>
<dbReference type="Proteomes" id="UP000036987">
    <property type="component" value="Unassembled WGS sequence"/>
</dbReference>
<evidence type="ECO:0000313" key="2">
    <source>
        <dbReference type="Proteomes" id="UP000036987"/>
    </source>
</evidence>
<organism evidence="1 2">
    <name type="scientific">Zostera marina</name>
    <name type="common">Eelgrass</name>
    <dbReference type="NCBI Taxonomy" id="29655"/>
    <lineage>
        <taxon>Eukaryota</taxon>
        <taxon>Viridiplantae</taxon>
        <taxon>Streptophyta</taxon>
        <taxon>Embryophyta</taxon>
        <taxon>Tracheophyta</taxon>
        <taxon>Spermatophyta</taxon>
        <taxon>Magnoliopsida</taxon>
        <taxon>Liliopsida</taxon>
        <taxon>Zosteraceae</taxon>
        <taxon>Zostera</taxon>
    </lineage>
</organism>
<dbReference type="OMA" id="FFNICCD"/>
<name>A0A0K9NX20_ZOSMR</name>
<dbReference type="InterPro" id="IPR053115">
    <property type="entry name" value="CDK_inhibitor"/>
</dbReference>
<sequence>MGGNGYVHSNTQDDDLLLPPITPIRTNPIRKILREDSPVTTIAVVEKVLDEECVTPKSKEHQLQPLLICPPAPRKKLKRKAYLGPPPSTGFFNICCDLNTVFLDLENRQDVKKRIKLNLLKRVINP</sequence>
<gene>
    <name evidence="1" type="ORF">ZOSMA_58G00380</name>
</gene>
<reference evidence="2" key="1">
    <citation type="journal article" date="2016" name="Nature">
        <title>The genome of the seagrass Zostera marina reveals angiosperm adaptation to the sea.</title>
        <authorList>
            <person name="Olsen J.L."/>
            <person name="Rouze P."/>
            <person name="Verhelst B."/>
            <person name="Lin Y.-C."/>
            <person name="Bayer T."/>
            <person name="Collen J."/>
            <person name="Dattolo E."/>
            <person name="De Paoli E."/>
            <person name="Dittami S."/>
            <person name="Maumus F."/>
            <person name="Michel G."/>
            <person name="Kersting A."/>
            <person name="Lauritano C."/>
            <person name="Lohaus R."/>
            <person name="Toepel M."/>
            <person name="Tonon T."/>
            <person name="Vanneste K."/>
            <person name="Amirebrahimi M."/>
            <person name="Brakel J."/>
            <person name="Bostroem C."/>
            <person name="Chovatia M."/>
            <person name="Grimwood J."/>
            <person name="Jenkins J.W."/>
            <person name="Jueterbock A."/>
            <person name="Mraz A."/>
            <person name="Stam W.T."/>
            <person name="Tice H."/>
            <person name="Bornberg-Bauer E."/>
            <person name="Green P.J."/>
            <person name="Pearson G.A."/>
            <person name="Procaccini G."/>
            <person name="Duarte C.M."/>
            <person name="Schmutz J."/>
            <person name="Reusch T.B.H."/>
            <person name="Van de Peer Y."/>
        </authorList>
    </citation>
    <scope>NUCLEOTIDE SEQUENCE [LARGE SCALE GENOMIC DNA]</scope>
    <source>
        <strain evidence="2">cv. Finnish</strain>
    </source>
</reference>
<dbReference type="AlphaFoldDB" id="A0A0K9NX20"/>
<dbReference type="PANTHER" id="PTHR35162:SF2">
    <property type="entry name" value="OS08G0516600 PROTEIN"/>
    <property type="match status" value="1"/>
</dbReference>
<keyword evidence="2" id="KW-1185">Reference proteome</keyword>